<feature type="compositionally biased region" description="Basic and acidic residues" evidence="4">
    <location>
        <begin position="310"/>
        <end position="336"/>
    </location>
</feature>
<dbReference type="PANTHER" id="PTHR12928:SF0">
    <property type="entry name" value="FSHD REGION GENE 1"/>
    <property type="match status" value="1"/>
</dbReference>
<evidence type="ECO:0000256" key="1">
    <source>
        <dbReference type="ARBA" id="ARBA00004604"/>
    </source>
</evidence>
<proteinExistence type="inferred from homology"/>
<dbReference type="InterPro" id="IPR008999">
    <property type="entry name" value="Actin-crosslinking"/>
</dbReference>
<dbReference type="CDD" id="cd23339">
    <property type="entry name" value="beta-trefoil_FSCN_fungal_FRG1-like"/>
    <property type="match status" value="1"/>
</dbReference>
<evidence type="ECO:0000256" key="3">
    <source>
        <dbReference type="ARBA" id="ARBA00023242"/>
    </source>
</evidence>
<dbReference type="AlphaFoldDB" id="A0A0P1BF88"/>
<feature type="region of interest" description="Disordered" evidence="4">
    <location>
        <begin position="304"/>
        <end position="336"/>
    </location>
</feature>
<dbReference type="EMBL" id="CCYA01000243">
    <property type="protein sequence ID" value="CEH14567.1"/>
    <property type="molecule type" value="Genomic_DNA"/>
</dbReference>
<dbReference type="GO" id="GO:0071013">
    <property type="term" value="C:catalytic step 2 spliceosome"/>
    <property type="evidence" value="ECO:0007669"/>
    <property type="project" value="TreeGrafter"/>
</dbReference>
<sequence length="353" mass="38732">MSLRLKFKGDKPVKKHKHTKTEQKSIGNSESKKGKRRAEGELGDDVSDVEEVGGDEQTWVPVQRLTDLNGPAFFYQAFPSSSSSSAIPHVLSYNVPNRRIEVTSLHPENLSLASLAHDTPGLAGANEELEGAEVVTDMSSGLEVTPRSVSQVWVASRVLDTPSSAPVYTLKSCESRFLGVTASGNASAEAEARGPLEMWTLIKSDQGSGAWRLKSGQEALLGLDEVAGGRIAVRGDVREEAEAEESHHDESPGSEWQIRVQWKFRHEARLREASSLPFNLREKAAKRVKAAEGDLDEAKLVHSRQGWGPGRDKTYTSGDARADKRSLAGARDEGRLGEELLNRRMKMKSDRYC</sequence>
<organism evidence="5 6">
    <name type="scientific">Ceraceosorus bombacis</name>
    <dbReference type="NCBI Taxonomy" id="401625"/>
    <lineage>
        <taxon>Eukaryota</taxon>
        <taxon>Fungi</taxon>
        <taxon>Dikarya</taxon>
        <taxon>Basidiomycota</taxon>
        <taxon>Ustilaginomycotina</taxon>
        <taxon>Exobasidiomycetes</taxon>
        <taxon>Ceraceosorales</taxon>
        <taxon>Ceraceosoraceae</taxon>
        <taxon>Ceraceosorus</taxon>
    </lineage>
</organism>
<comment type="similarity">
    <text evidence="2">Belongs to the FRG1 family.</text>
</comment>
<reference evidence="5 6" key="1">
    <citation type="submission" date="2014-09" db="EMBL/GenBank/DDBJ databases">
        <authorList>
            <person name="Magalhaes I.L.F."/>
            <person name="Oliveira U."/>
            <person name="Santos F.R."/>
            <person name="Vidigal T.H.D.A."/>
            <person name="Brescovit A.D."/>
            <person name="Santos A.J."/>
        </authorList>
    </citation>
    <scope>NUCLEOTIDE SEQUENCE [LARGE SCALE GENOMIC DNA]</scope>
</reference>
<dbReference type="Gene3D" id="2.80.10.50">
    <property type="match status" value="1"/>
</dbReference>
<accession>A0A0P1BF88</accession>
<dbReference type="OrthoDB" id="5539371at2759"/>
<comment type="subcellular location">
    <subcellularLocation>
        <location evidence="1">Nucleus</location>
        <location evidence="1">Nucleolus</location>
    </subcellularLocation>
</comment>
<evidence type="ECO:0000256" key="4">
    <source>
        <dbReference type="SAM" id="MobiDB-lite"/>
    </source>
</evidence>
<keyword evidence="3" id="KW-0539">Nucleus</keyword>
<feature type="region of interest" description="Disordered" evidence="4">
    <location>
        <begin position="1"/>
        <end position="55"/>
    </location>
</feature>
<protein>
    <submittedName>
        <fullName evidence="5">Predicted actin-bundling protein</fullName>
    </submittedName>
</protein>
<dbReference type="SUPFAM" id="SSF50405">
    <property type="entry name" value="Actin-crosslinking proteins"/>
    <property type="match status" value="1"/>
</dbReference>
<keyword evidence="6" id="KW-1185">Reference proteome</keyword>
<dbReference type="PANTHER" id="PTHR12928">
    <property type="entry name" value="FRG1 PROTEIN"/>
    <property type="match status" value="1"/>
</dbReference>
<dbReference type="Proteomes" id="UP000054845">
    <property type="component" value="Unassembled WGS sequence"/>
</dbReference>
<dbReference type="InterPro" id="IPR010414">
    <property type="entry name" value="FRG1"/>
</dbReference>
<dbReference type="STRING" id="401625.A0A0P1BF88"/>
<evidence type="ECO:0000256" key="2">
    <source>
        <dbReference type="ARBA" id="ARBA00010878"/>
    </source>
</evidence>
<name>A0A0P1BF88_9BASI</name>
<dbReference type="GO" id="GO:0005730">
    <property type="term" value="C:nucleolus"/>
    <property type="evidence" value="ECO:0007669"/>
    <property type="project" value="UniProtKB-SubCell"/>
</dbReference>
<evidence type="ECO:0000313" key="6">
    <source>
        <dbReference type="Proteomes" id="UP000054845"/>
    </source>
</evidence>
<evidence type="ECO:0000313" key="5">
    <source>
        <dbReference type="EMBL" id="CEH14567.1"/>
    </source>
</evidence>
<dbReference type="Pfam" id="PF06229">
    <property type="entry name" value="FRG1"/>
    <property type="match status" value="1"/>
</dbReference>
<dbReference type="GO" id="GO:0051015">
    <property type="term" value="F:actin filament binding"/>
    <property type="evidence" value="ECO:0007669"/>
    <property type="project" value="TreeGrafter"/>
</dbReference>
<feature type="compositionally biased region" description="Acidic residues" evidence="4">
    <location>
        <begin position="41"/>
        <end position="54"/>
    </location>
</feature>